<gene>
    <name evidence="2" type="ORF">HLH15_02080</name>
</gene>
<dbReference type="EMBL" id="JABERJ010000006">
    <property type="protein sequence ID" value="NNH25287.1"/>
    <property type="molecule type" value="Genomic_DNA"/>
</dbReference>
<accession>A0ABX1UPY6</accession>
<feature type="chain" id="PRO_5046915288" evidence="1">
    <location>
        <begin position="24"/>
        <end position="253"/>
    </location>
</feature>
<reference evidence="2 3" key="1">
    <citation type="submission" date="2020-04" db="EMBL/GenBank/DDBJ databases">
        <title>Acinetobacter Taxon 24.</title>
        <authorList>
            <person name="Nemec A."/>
            <person name="Radolfova-Krizova L."/>
            <person name="Higgins P.G."/>
            <person name="Spanelova P."/>
        </authorList>
    </citation>
    <scope>NUCLEOTIDE SEQUENCE [LARGE SCALE GENOMIC DNA]</scope>
    <source>
        <strain evidence="2 3">ANC 5084</strain>
    </source>
</reference>
<sequence length="253" mass="29599">MSVIKKILPLTFLFGGSISYTHADLVELNSTTTDRIEMLTSTLANGTYADSDDSSKTTQFNTEISESPQVVLQEDYKHLNIKPLYKNSVVKYFPKSREYYEIKKFPNNIHMYKSTDENFALFLDLDMDNPYKSAWSVNCQIDQITDEKICAVLKYEFMLMRSSKTGWSLTVSKEIERLNTYRYHYLRVDKNTPFKTKLIFNGTSVNPIINQMKNGQTLYTRFYEWSDFYEETISLYGFSAAYETMNLIYSQLK</sequence>
<keyword evidence="1" id="KW-0732">Signal</keyword>
<name>A0ABX1UPY6_9GAMM</name>
<comment type="caution">
    <text evidence="2">The sequence shown here is derived from an EMBL/GenBank/DDBJ whole genome shotgun (WGS) entry which is preliminary data.</text>
</comment>
<organism evidence="2 3">
    <name type="scientific">Acinetobacter terrestris</name>
    <dbReference type="NCBI Taxonomy" id="2529843"/>
    <lineage>
        <taxon>Bacteria</taxon>
        <taxon>Pseudomonadati</taxon>
        <taxon>Pseudomonadota</taxon>
        <taxon>Gammaproteobacteria</taxon>
        <taxon>Moraxellales</taxon>
        <taxon>Moraxellaceae</taxon>
        <taxon>Acinetobacter</taxon>
        <taxon>Acinetobacter Taxon 24</taxon>
    </lineage>
</organism>
<dbReference type="Proteomes" id="UP000555322">
    <property type="component" value="Unassembled WGS sequence"/>
</dbReference>
<feature type="signal peptide" evidence="1">
    <location>
        <begin position="1"/>
        <end position="23"/>
    </location>
</feature>
<keyword evidence="3" id="KW-1185">Reference proteome</keyword>
<evidence type="ECO:0000256" key="1">
    <source>
        <dbReference type="SAM" id="SignalP"/>
    </source>
</evidence>
<evidence type="ECO:0000313" key="2">
    <source>
        <dbReference type="EMBL" id="NNH25287.1"/>
    </source>
</evidence>
<evidence type="ECO:0000313" key="3">
    <source>
        <dbReference type="Proteomes" id="UP000555322"/>
    </source>
</evidence>
<dbReference type="RefSeq" id="WP_171535586.1">
    <property type="nucleotide sequence ID" value="NZ_JABERJ010000006.1"/>
</dbReference>
<protein>
    <submittedName>
        <fullName evidence="2">Uncharacterized protein</fullName>
    </submittedName>
</protein>
<proteinExistence type="predicted"/>